<comment type="caution">
    <text evidence="1">The sequence shown here is derived from an EMBL/GenBank/DDBJ whole genome shotgun (WGS) entry which is preliminary data.</text>
</comment>
<dbReference type="Gene3D" id="3.40.50.720">
    <property type="entry name" value="NAD(P)-binding Rossmann-like Domain"/>
    <property type="match status" value="1"/>
</dbReference>
<dbReference type="SUPFAM" id="SSF51735">
    <property type="entry name" value="NAD(P)-binding Rossmann-fold domains"/>
    <property type="match status" value="1"/>
</dbReference>
<dbReference type="EMBL" id="MUGS01000034">
    <property type="protein sequence ID" value="OXG04120.1"/>
    <property type="molecule type" value="Genomic_DNA"/>
</dbReference>
<evidence type="ECO:0000313" key="1">
    <source>
        <dbReference type="EMBL" id="OXG04120.1"/>
    </source>
</evidence>
<organism evidence="1 2">
    <name type="scientific">Flavobacterium araucananum</name>
    <dbReference type="NCBI Taxonomy" id="946678"/>
    <lineage>
        <taxon>Bacteria</taxon>
        <taxon>Pseudomonadati</taxon>
        <taxon>Bacteroidota</taxon>
        <taxon>Flavobacteriia</taxon>
        <taxon>Flavobacteriales</taxon>
        <taxon>Flavobacteriaceae</taxon>
        <taxon>Flavobacterium</taxon>
    </lineage>
</organism>
<dbReference type="InterPro" id="IPR036291">
    <property type="entry name" value="NAD(P)-bd_dom_sf"/>
</dbReference>
<sequence>MNMKVIVTGATGMVGEGVLIECLDNNQIESVLYVGRKASGQSHPKLTEYLVPDFLSLKSDDTKLSGYDACFFCAGISSVGMDEAQYTQITYDTTLHFAKVVLNQNSDLTFNFISGSHTDSSENGKVMWARVKGKTENALQALSFSRQYNFRPGLMKPDKTQIHLKGFNKYITLLYPIFGLFYTGCTTREIGRAMIFVAQSGYPKKILEAVDIKKAASQK</sequence>
<gene>
    <name evidence="1" type="ORF">B0A64_15765</name>
</gene>
<dbReference type="PANTHER" id="PTHR14097:SF8">
    <property type="entry name" value="NAD(P)-BINDING DOMAIN-CONTAINING PROTEIN"/>
    <property type="match status" value="1"/>
</dbReference>
<keyword evidence="2" id="KW-1185">Reference proteome</keyword>
<dbReference type="AlphaFoldDB" id="A0A227P2C5"/>
<dbReference type="PANTHER" id="PTHR14097">
    <property type="entry name" value="OXIDOREDUCTASE HTATIP2"/>
    <property type="match status" value="1"/>
</dbReference>
<protein>
    <submittedName>
        <fullName evidence="1">Epimerase</fullName>
    </submittedName>
</protein>
<name>A0A227P2C5_9FLAO</name>
<proteinExistence type="predicted"/>
<reference evidence="1 2" key="1">
    <citation type="submission" date="2016-11" db="EMBL/GenBank/DDBJ databases">
        <title>Whole genomes of Flavobacteriaceae.</title>
        <authorList>
            <person name="Stine C."/>
            <person name="Li C."/>
            <person name="Tadesse D."/>
        </authorList>
    </citation>
    <scope>NUCLEOTIDE SEQUENCE [LARGE SCALE GENOMIC DNA]</scope>
    <source>
        <strain evidence="1 2">DSM 24704</strain>
    </source>
</reference>
<evidence type="ECO:0000313" key="2">
    <source>
        <dbReference type="Proteomes" id="UP000214684"/>
    </source>
</evidence>
<dbReference type="Proteomes" id="UP000214684">
    <property type="component" value="Unassembled WGS sequence"/>
</dbReference>
<accession>A0A227P2C5</accession>